<keyword evidence="1" id="KW-0812">Transmembrane</keyword>
<reference evidence="2" key="1">
    <citation type="submission" date="2019-12" db="EMBL/GenBank/DDBJ databases">
        <title>Comparative genomics gives insights into the taxonomy of the Azoarcus-Aromatoleum group and reveals separate origins of nif in the plant-associated Azoarcus and non-plant-associated Aromatoleum sub-groups.</title>
        <authorList>
            <person name="Lafos M."/>
            <person name="Maluk M."/>
            <person name="Batista M."/>
            <person name="Junghare M."/>
            <person name="Carmona M."/>
            <person name="Faoro H."/>
            <person name="Cruz L.M."/>
            <person name="Battistoni F."/>
            <person name="De Souza E."/>
            <person name="Pedrosa F."/>
            <person name="Chen W.-M."/>
            <person name="Poole P.S."/>
            <person name="Dixon R.A."/>
            <person name="James E.K."/>
        </authorList>
    </citation>
    <scope>NUCLEOTIDE SEQUENCE</scope>
    <source>
        <strain evidence="2">LuFRes1</strain>
    </source>
</reference>
<protein>
    <submittedName>
        <fullName evidence="2">DUF1640 domain-containing protein</fullName>
    </submittedName>
</protein>
<keyword evidence="1" id="KW-0472">Membrane</keyword>
<dbReference type="RefSeq" id="WP_169117500.1">
    <property type="nucleotide sequence ID" value="NZ_WTVG02000040.1"/>
</dbReference>
<evidence type="ECO:0000313" key="2">
    <source>
        <dbReference type="EMBL" id="NMG24089.1"/>
    </source>
</evidence>
<proteinExistence type="predicted"/>
<comment type="caution">
    <text evidence="2">The sequence shown here is derived from an EMBL/GenBank/DDBJ whole genome shotgun (WGS) entry which is preliminary data.</text>
</comment>
<organism evidence="2 3">
    <name type="scientific">Aromatoleum anaerobium</name>
    <dbReference type="NCBI Taxonomy" id="182180"/>
    <lineage>
        <taxon>Bacteria</taxon>
        <taxon>Pseudomonadati</taxon>
        <taxon>Pseudomonadota</taxon>
        <taxon>Betaproteobacteria</taxon>
        <taxon>Rhodocyclales</taxon>
        <taxon>Rhodocyclaceae</taxon>
        <taxon>Aromatoleum</taxon>
    </lineage>
</organism>
<keyword evidence="1" id="KW-1133">Transmembrane helix</keyword>
<dbReference type="EMBL" id="WTVG01000009">
    <property type="protein sequence ID" value="NMG24089.1"/>
    <property type="molecule type" value="Genomic_DNA"/>
</dbReference>
<sequence>MSAITFDTLRYAQRLREAGVPAAQAEAEASALADVFATGLGEVATRQDLEALRIAVKSDIDARINEAKSDIVKWVAGLLLGQAALVAALVKLL</sequence>
<evidence type="ECO:0000256" key="1">
    <source>
        <dbReference type="SAM" id="Phobius"/>
    </source>
</evidence>
<dbReference type="Proteomes" id="UP000615989">
    <property type="component" value="Unassembled WGS sequence"/>
</dbReference>
<dbReference type="Gene3D" id="1.20.5.340">
    <property type="match status" value="1"/>
</dbReference>
<gene>
    <name evidence="2" type="ORF">GO606_04985</name>
</gene>
<accession>A0ABX1PHV5</accession>
<feature type="transmembrane region" description="Helical" evidence="1">
    <location>
        <begin position="71"/>
        <end position="90"/>
    </location>
</feature>
<evidence type="ECO:0000313" key="3">
    <source>
        <dbReference type="Proteomes" id="UP000615989"/>
    </source>
</evidence>
<keyword evidence="3" id="KW-1185">Reference proteome</keyword>
<name>A0ABX1PHV5_9RHOO</name>